<evidence type="ECO:0000313" key="3">
    <source>
        <dbReference type="Proteomes" id="UP000468388"/>
    </source>
</evidence>
<dbReference type="RefSeq" id="WP_157303733.1">
    <property type="nucleotide sequence ID" value="NZ_BAAAZB010000028.1"/>
</dbReference>
<sequence>MSELAQAWLNAWNTHDLDAIMHHYSEDVVFYSPFIQKLNNDPNGCIRGVADLRAYFQKALTAYPDLQFEPYHVLEGVNSVVLYYKSVGDRLAAEMMLLNEEGKVKEVRAHYKSLQG</sequence>
<dbReference type="Pfam" id="PF12680">
    <property type="entry name" value="SnoaL_2"/>
    <property type="match status" value="1"/>
</dbReference>
<dbReference type="InterPro" id="IPR037401">
    <property type="entry name" value="SnoaL-like"/>
</dbReference>
<keyword evidence="3" id="KW-1185">Reference proteome</keyword>
<evidence type="ECO:0000259" key="1">
    <source>
        <dbReference type="Pfam" id="PF12680"/>
    </source>
</evidence>
<evidence type="ECO:0000313" key="2">
    <source>
        <dbReference type="EMBL" id="MVT44946.1"/>
    </source>
</evidence>
<dbReference type="InterPro" id="IPR032710">
    <property type="entry name" value="NTF2-like_dom_sf"/>
</dbReference>
<dbReference type="Proteomes" id="UP000468388">
    <property type="component" value="Unassembled WGS sequence"/>
</dbReference>
<dbReference type="OrthoDB" id="333383at2"/>
<reference evidence="2 3" key="1">
    <citation type="submission" date="2019-12" db="EMBL/GenBank/DDBJ databases">
        <title>The draft genomic sequence of strain Chitinophaga oryziterrae JCM 16595.</title>
        <authorList>
            <person name="Zhang X."/>
        </authorList>
    </citation>
    <scope>NUCLEOTIDE SEQUENCE [LARGE SCALE GENOMIC DNA]</scope>
    <source>
        <strain evidence="2 3">JCM 16595</strain>
    </source>
</reference>
<accession>A0A6N8JKP1</accession>
<gene>
    <name evidence="2" type="ORF">GO495_30430</name>
</gene>
<dbReference type="Gene3D" id="3.10.450.50">
    <property type="match status" value="1"/>
</dbReference>
<feature type="domain" description="SnoaL-like" evidence="1">
    <location>
        <begin position="6"/>
        <end position="88"/>
    </location>
</feature>
<name>A0A6N8JKP1_9BACT</name>
<proteinExistence type="predicted"/>
<comment type="caution">
    <text evidence="2">The sequence shown here is derived from an EMBL/GenBank/DDBJ whole genome shotgun (WGS) entry which is preliminary data.</text>
</comment>
<dbReference type="SUPFAM" id="SSF54427">
    <property type="entry name" value="NTF2-like"/>
    <property type="match status" value="1"/>
</dbReference>
<dbReference type="EMBL" id="WRXO01000014">
    <property type="protein sequence ID" value="MVT44946.1"/>
    <property type="molecule type" value="Genomic_DNA"/>
</dbReference>
<protein>
    <submittedName>
        <fullName evidence="2">DUF4440 domain-containing protein</fullName>
    </submittedName>
</protein>
<organism evidence="2 3">
    <name type="scientific">Chitinophaga oryziterrae</name>
    <dbReference type="NCBI Taxonomy" id="1031224"/>
    <lineage>
        <taxon>Bacteria</taxon>
        <taxon>Pseudomonadati</taxon>
        <taxon>Bacteroidota</taxon>
        <taxon>Chitinophagia</taxon>
        <taxon>Chitinophagales</taxon>
        <taxon>Chitinophagaceae</taxon>
        <taxon>Chitinophaga</taxon>
    </lineage>
</organism>
<dbReference type="AlphaFoldDB" id="A0A6N8JKP1"/>